<dbReference type="RefSeq" id="WP_318597175.1">
    <property type="nucleotide sequence ID" value="NZ_JAWSTH010000023.1"/>
</dbReference>
<name>A0ABU4HNI0_9ACTN</name>
<comment type="caution">
    <text evidence="2">The sequence shown here is derived from an EMBL/GenBank/DDBJ whole genome shotgun (WGS) entry which is preliminary data.</text>
</comment>
<accession>A0ABU4HNI0</accession>
<dbReference type="EMBL" id="JAWSTH010000023">
    <property type="protein sequence ID" value="MDW5594850.1"/>
    <property type="molecule type" value="Genomic_DNA"/>
</dbReference>
<comment type="similarity">
    <text evidence="1">Belongs to the enoyl-CoA hydratase/isomerase family.</text>
</comment>
<sequence length="238" mass="24100">MTVKSSTHEGVVTLTLARPERRNAIDDATAAALHAALRAATADERCRAIVLAAEGPVFCAGWDLREIAAMQAGGDRAAVQASFDANRRLLADLAAAPQPTIAAVQGGAMGFGLGLIARCDVVLAGRGAVVALPEIAHGVVPGIVMLDLLATLPPKVALDWLLSGAPQDAEAARAAGLFSRVVADEALAGEVAALAATIAGHAPEAVRETKALYRALAAASPEAAEAEAVRRAVDALLG</sequence>
<proteinExistence type="inferred from homology"/>
<evidence type="ECO:0000256" key="1">
    <source>
        <dbReference type="ARBA" id="ARBA00005254"/>
    </source>
</evidence>
<gene>
    <name evidence="2" type="ORF">R7226_10905</name>
</gene>
<evidence type="ECO:0000313" key="2">
    <source>
        <dbReference type="EMBL" id="MDW5594850.1"/>
    </source>
</evidence>
<keyword evidence="3" id="KW-1185">Reference proteome</keyword>
<reference evidence="3" key="1">
    <citation type="submission" date="2023-07" db="EMBL/GenBank/DDBJ databases">
        <title>Conexibacter stalactiti sp. nov., isolated from stalactites in a lava cave and emended description of the genus Conexibacter.</title>
        <authorList>
            <person name="Lee S.D."/>
        </authorList>
    </citation>
    <scope>NUCLEOTIDE SEQUENCE [LARGE SCALE GENOMIC DNA]</scope>
    <source>
        <strain evidence="3">KCTC 39840</strain>
    </source>
</reference>
<dbReference type="SUPFAM" id="SSF52096">
    <property type="entry name" value="ClpP/crotonase"/>
    <property type="match status" value="1"/>
</dbReference>
<dbReference type="PANTHER" id="PTHR42964:SF1">
    <property type="entry name" value="POLYKETIDE BIOSYNTHESIS ENOYL-COA HYDRATASE PKSH-RELATED"/>
    <property type="match status" value="1"/>
</dbReference>
<organism evidence="2 3">
    <name type="scientific">Conexibacter stalactiti</name>
    <dbReference type="NCBI Taxonomy" id="1940611"/>
    <lineage>
        <taxon>Bacteria</taxon>
        <taxon>Bacillati</taxon>
        <taxon>Actinomycetota</taxon>
        <taxon>Thermoleophilia</taxon>
        <taxon>Solirubrobacterales</taxon>
        <taxon>Conexibacteraceae</taxon>
        <taxon>Conexibacter</taxon>
    </lineage>
</organism>
<dbReference type="Pfam" id="PF00378">
    <property type="entry name" value="ECH_1"/>
    <property type="match status" value="1"/>
</dbReference>
<dbReference type="Proteomes" id="UP001284601">
    <property type="component" value="Unassembled WGS sequence"/>
</dbReference>
<dbReference type="InterPro" id="IPR051683">
    <property type="entry name" value="Enoyl-CoA_Hydratase/Isomerase"/>
</dbReference>
<dbReference type="Gene3D" id="3.90.226.10">
    <property type="entry name" value="2-enoyl-CoA Hydratase, Chain A, domain 1"/>
    <property type="match status" value="1"/>
</dbReference>
<dbReference type="PANTHER" id="PTHR42964">
    <property type="entry name" value="ENOYL-COA HYDRATASE"/>
    <property type="match status" value="1"/>
</dbReference>
<dbReference type="CDD" id="cd06558">
    <property type="entry name" value="crotonase-like"/>
    <property type="match status" value="1"/>
</dbReference>
<protein>
    <submittedName>
        <fullName evidence="2">Enoyl-CoA hydratase/isomerase family protein</fullName>
    </submittedName>
</protein>
<dbReference type="InterPro" id="IPR029045">
    <property type="entry name" value="ClpP/crotonase-like_dom_sf"/>
</dbReference>
<evidence type="ECO:0000313" key="3">
    <source>
        <dbReference type="Proteomes" id="UP001284601"/>
    </source>
</evidence>
<dbReference type="InterPro" id="IPR001753">
    <property type="entry name" value="Enoyl-CoA_hydra/iso"/>
</dbReference>